<evidence type="ECO:0000256" key="1">
    <source>
        <dbReference type="ARBA" id="ARBA00004167"/>
    </source>
</evidence>
<accession>A0A1W9I0K5</accession>
<keyword evidence="6 9" id="KW-1133">Transmembrane helix</keyword>
<evidence type="ECO:0000256" key="8">
    <source>
        <dbReference type="ARBA" id="ARBA00023136"/>
    </source>
</evidence>
<dbReference type="PANTHER" id="PTHR33162:SF1">
    <property type="entry name" value="SEC-INDEPENDENT PROTEIN TRANSLOCASE PROTEIN TATA, CHLOROPLASTIC"/>
    <property type="match status" value="1"/>
</dbReference>
<dbReference type="GO" id="GO:0033281">
    <property type="term" value="C:TAT protein transport complex"/>
    <property type="evidence" value="ECO:0007669"/>
    <property type="project" value="UniProtKB-UniRule"/>
</dbReference>
<dbReference type="EMBL" id="LWDL01000010">
    <property type="protein sequence ID" value="OQW53248.1"/>
    <property type="molecule type" value="Genomic_DNA"/>
</dbReference>
<evidence type="ECO:0000256" key="6">
    <source>
        <dbReference type="ARBA" id="ARBA00022989"/>
    </source>
</evidence>
<comment type="caution">
    <text evidence="11">The sequence shown here is derived from an EMBL/GenBank/DDBJ whole genome shotgun (WGS) entry which is preliminary data.</text>
</comment>
<organism evidence="11 12">
    <name type="scientific">Candidatus Raskinella chloraquaticus</name>
    <dbReference type="NCBI Taxonomy" id="1951219"/>
    <lineage>
        <taxon>Bacteria</taxon>
        <taxon>Pseudomonadati</taxon>
        <taxon>Pseudomonadota</taxon>
        <taxon>Alphaproteobacteria</taxon>
        <taxon>Hyphomicrobiales</taxon>
        <taxon>Phreatobacteraceae</taxon>
        <taxon>Candidatus Raskinella</taxon>
    </lineage>
</organism>
<dbReference type="NCBIfam" id="TIGR01410">
    <property type="entry name" value="tatB"/>
    <property type="match status" value="1"/>
</dbReference>
<evidence type="ECO:0000256" key="5">
    <source>
        <dbReference type="ARBA" id="ARBA00022927"/>
    </source>
</evidence>
<dbReference type="InterPro" id="IPR018448">
    <property type="entry name" value="TatB"/>
</dbReference>
<keyword evidence="3 9" id="KW-1003">Cell membrane</keyword>
<reference evidence="11 12" key="1">
    <citation type="journal article" date="2017" name="Water Res.">
        <title>Comammox in drinking water systems.</title>
        <authorList>
            <person name="Wang Y."/>
            <person name="Ma L."/>
            <person name="Mao Y."/>
            <person name="Jiang X."/>
            <person name="Xia Y."/>
            <person name="Yu K."/>
            <person name="Li B."/>
            <person name="Zhang T."/>
        </authorList>
    </citation>
    <scope>NUCLEOTIDE SEQUENCE [LARGE SCALE GENOMIC DNA]</scope>
    <source>
        <strain evidence="11">SG_bin8</strain>
    </source>
</reference>
<keyword evidence="8 9" id="KW-0472">Membrane</keyword>
<dbReference type="PRINTS" id="PR01506">
    <property type="entry name" value="TATBPROTEIN"/>
</dbReference>
<dbReference type="Proteomes" id="UP000192872">
    <property type="component" value="Unassembled WGS sequence"/>
</dbReference>
<evidence type="ECO:0000256" key="2">
    <source>
        <dbReference type="ARBA" id="ARBA00022448"/>
    </source>
</evidence>
<keyword evidence="5 9" id="KW-0653">Protein transport</keyword>
<evidence type="ECO:0000256" key="7">
    <source>
        <dbReference type="ARBA" id="ARBA00023010"/>
    </source>
</evidence>
<dbReference type="Pfam" id="PF02416">
    <property type="entry name" value="TatA_B_E"/>
    <property type="match status" value="1"/>
</dbReference>
<keyword evidence="7 9" id="KW-0811">Translocation</keyword>
<evidence type="ECO:0000256" key="4">
    <source>
        <dbReference type="ARBA" id="ARBA00022692"/>
    </source>
</evidence>
<dbReference type="RefSeq" id="WP_376800909.1">
    <property type="nucleotide sequence ID" value="NZ_DBNB01000038.1"/>
</dbReference>
<proteinExistence type="inferred from homology"/>
<dbReference type="GO" id="GO:0043953">
    <property type="term" value="P:protein transport by the Tat complex"/>
    <property type="evidence" value="ECO:0007669"/>
    <property type="project" value="UniProtKB-UniRule"/>
</dbReference>
<dbReference type="HAMAP" id="MF_00237">
    <property type="entry name" value="TatB"/>
    <property type="match status" value="1"/>
</dbReference>
<keyword evidence="4 9" id="KW-0812">Transmembrane</keyword>
<dbReference type="AlphaFoldDB" id="A0A1W9I0K5"/>
<evidence type="ECO:0000256" key="10">
    <source>
        <dbReference type="SAM" id="MobiDB-lite"/>
    </source>
</evidence>
<evidence type="ECO:0000313" key="12">
    <source>
        <dbReference type="Proteomes" id="UP000192872"/>
    </source>
</evidence>
<comment type="subunit">
    <text evidence="9">The Tat system comprises two distinct complexes: a TatABC complex, containing multiple copies of TatA, TatB and TatC subunits, and a separate TatA complex, containing only TatA subunits. Substrates initially bind to the TatABC complex, which probably triggers association of the separate TatA complex to form the active translocon.</text>
</comment>
<comment type="function">
    <text evidence="9">Part of the twin-arginine translocation (Tat) system that transports large folded proteins containing a characteristic twin-arginine motif in their signal peptide across membranes. Together with TatC, TatB is part of a receptor directly interacting with Tat signal peptides. TatB may form an oligomeric binding site that transiently accommodates folded Tat precursor proteins before their translocation.</text>
</comment>
<dbReference type="Gene3D" id="1.20.5.3310">
    <property type="match status" value="1"/>
</dbReference>
<dbReference type="InterPro" id="IPR003369">
    <property type="entry name" value="TatA/B/E"/>
</dbReference>
<dbReference type="GO" id="GO:0008320">
    <property type="term" value="F:protein transmembrane transporter activity"/>
    <property type="evidence" value="ECO:0007669"/>
    <property type="project" value="UniProtKB-UniRule"/>
</dbReference>
<evidence type="ECO:0000256" key="9">
    <source>
        <dbReference type="HAMAP-Rule" id="MF_00237"/>
    </source>
</evidence>
<dbReference type="STRING" id="1827387.A4S15_05660"/>
<comment type="subcellular location">
    <subcellularLocation>
        <location evidence="9">Cell membrane</location>
        <topology evidence="9">Single-pass membrane protein</topology>
    </subcellularLocation>
    <subcellularLocation>
        <location evidence="1">Membrane</location>
        <topology evidence="1">Single-pass membrane protein</topology>
    </subcellularLocation>
</comment>
<evidence type="ECO:0000313" key="11">
    <source>
        <dbReference type="EMBL" id="OQW53248.1"/>
    </source>
</evidence>
<evidence type="ECO:0000256" key="3">
    <source>
        <dbReference type="ARBA" id="ARBA00022475"/>
    </source>
</evidence>
<comment type="similarity">
    <text evidence="9">Belongs to the TatB family.</text>
</comment>
<gene>
    <name evidence="9" type="primary">tatB</name>
    <name evidence="11" type="ORF">A4S15_05660</name>
</gene>
<sequence length="177" mass="19118">MFGIGWTEILLVGVIALLVLKPQDYPDAMRSLGRLINKARQMAGEFQGQFNDAMRDANLDDVRKTLDEVRDMRHLSPVQKVTETLSRFADETRNIKNEIEQTGTLLGDAPGQTIAPLPSSPAARDPTETMLPPVEPAPPVDLTAFVSEPPSTPAPSVDTSAQAGPTVEDTTRPAKAS</sequence>
<dbReference type="PANTHER" id="PTHR33162">
    <property type="entry name" value="SEC-INDEPENDENT PROTEIN TRANSLOCASE PROTEIN TATA, CHLOROPLASTIC"/>
    <property type="match status" value="1"/>
</dbReference>
<keyword evidence="2 9" id="KW-0813">Transport</keyword>
<feature type="region of interest" description="Disordered" evidence="10">
    <location>
        <begin position="105"/>
        <end position="177"/>
    </location>
</feature>
<name>A0A1W9I0K5_9HYPH</name>
<protein>
    <recommendedName>
        <fullName evidence="9">Sec-independent protein translocase protein TatB</fullName>
    </recommendedName>
</protein>